<evidence type="ECO:0000313" key="8">
    <source>
        <dbReference type="EMBL" id="KAK4415353.1"/>
    </source>
</evidence>
<dbReference type="SUPFAM" id="SSF50630">
    <property type="entry name" value="Acid proteases"/>
    <property type="match status" value="1"/>
</dbReference>
<dbReference type="GO" id="GO:0004190">
    <property type="term" value="F:aspartic-type endopeptidase activity"/>
    <property type="evidence" value="ECO:0007669"/>
    <property type="project" value="UniProtKB-KW"/>
</dbReference>
<comment type="similarity">
    <text evidence="1">Belongs to the peptidase A1 family.</text>
</comment>
<dbReference type="Gene3D" id="2.40.70.10">
    <property type="entry name" value="Acid Proteases"/>
    <property type="match status" value="1"/>
</dbReference>
<comment type="caution">
    <text evidence="8">The sequence shown here is derived from an EMBL/GenBank/DDBJ whole genome shotgun (WGS) entry which is preliminary data.</text>
</comment>
<reference evidence="8" key="2">
    <citation type="journal article" date="2024" name="Plant">
        <title>Genomic evolution and insights into agronomic trait innovations of Sesamum species.</title>
        <authorList>
            <person name="Miao H."/>
            <person name="Wang L."/>
            <person name="Qu L."/>
            <person name="Liu H."/>
            <person name="Sun Y."/>
            <person name="Le M."/>
            <person name="Wang Q."/>
            <person name="Wei S."/>
            <person name="Zheng Y."/>
            <person name="Lin W."/>
            <person name="Duan Y."/>
            <person name="Cao H."/>
            <person name="Xiong S."/>
            <person name="Wang X."/>
            <person name="Wei L."/>
            <person name="Li C."/>
            <person name="Ma Q."/>
            <person name="Ju M."/>
            <person name="Zhao R."/>
            <person name="Li G."/>
            <person name="Mu C."/>
            <person name="Tian Q."/>
            <person name="Mei H."/>
            <person name="Zhang T."/>
            <person name="Gao T."/>
            <person name="Zhang H."/>
        </authorList>
    </citation>
    <scope>NUCLEOTIDE SEQUENCE</scope>
    <source>
        <strain evidence="8">3651</strain>
    </source>
</reference>
<keyword evidence="4" id="KW-0378">Hydrolase</keyword>
<evidence type="ECO:0000259" key="7">
    <source>
        <dbReference type="PROSITE" id="PS51767"/>
    </source>
</evidence>
<evidence type="ECO:0000256" key="3">
    <source>
        <dbReference type="ARBA" id="ARBA00022750"/>
    </source>
</evidence>
<dbReference type="InterPro" id="IPR032799">
    <property type="entry name" value="TAXi_C"/>
</dbReference>
<dbReference type="GO" id="GO:0006508">
    <property type="term" value="P:proteolysis"/>
    <property type="evidence" value="ECO:0007669"/>
    <property type="project" value="UniProtKB-KW"/>
</dbReference>
<keyword evidence="6" id="KW-0472">Membrane</keyword>
<keyword evidence="3" id="KW-0064">Aspartyl protease</keyword>
<dbReference type="PANTHER" id="PTHR47967">
    <property type="entry name" value="OS07G0603500 PROTEIN-RELATED"/>
    <property type="match status" value="1"/>
</dbReference>
<evidence type="ECO:0000256" key="2">
    <source>
        <dbReference type="ARBA" id="ARBA00022670"/>
    </source>
</evidence>
<dbReference type="AlphaFoldDB" id="A0AAE2CAT0"/>
<keyword evidence="5" id="KW-0325">Glycoprotein</keyword>
<feature type="transmembrane region" description="Helical" evidence="6">
    <location>
        <begin position="12"/>
        <end position="31"/>
    </location>
</feature>
<sequence length="232" mass="26630">MTTYTPATRLFWTLSSMAIVIVVGFLLFSRLSTLTSTGDERDTQIQSSKFSYCIGNINKYYVNLESIKIGDKLLDIDAEIFRRKSDYNGGMVLDSASTYSFIPQEALEKFEEETTNLIDLLLFRNFSITYRGYTRLCYNGVLTRDLTGFPTVQFQFQGDATMEVTDDNIFQQTYEGTFCLAILPSEVLGTSISLLGSLMQQYFYIAYDLREKKLAFQRMECNAVDDYIRDQL</sequence>
<protein>
    <submittedName>
        <fullName evidence="8">Aspartic proteinase nepenthesin-2</fullName>
    </submittedName>
</protein>
<evidence type="ECO:0000313" key="9">
    <source>
        <dbReference type="Proteomes" id="UP001293254"/>
    </source>
</evidence>
<dbReference type="PANTHER" id="PTHR47967:SF14">
    <property type="entry name" value="EUKARYOTIC ASPARTYL PROTEASE FAMILY PROTEIN"/>
    <property type="match status" value="1"/>
</dbReference>
<gene>
    <name evidence="8" type="ORF">Salat_2642700</name>
</gene>
<keyword evidence="6" id="KW-0812">Transmembrane</keyword>
<organism evidence="8 9">
    <name type="scientific">Sesamum alatum</name>
    <dbReference type="NCBI Taxonomy" id="300844"/>
    <lineage>
        <taxon>Eukaryota</taxon>
        <taxon>Viridiplantae</taxon>
        <taxon>Streptophyta</taxon>
        <taxon>Embryophyta</taxon>
        <taxon>Tracheophyta</taxon>
        <taxon>Spermatophyta</taxon>
        <taxon>Magnoliopsida</taxon>
        <taxon>eudicotyledons</taxon>
        <taxon>Gunneridae</taxon>
        <taxon>Pentapetalae</taxon>
        <taxon>asterids</taxon>
        <taxon>lamiids</taxon>
        <taxon>Lamiales</taxon>
        <taxon>Pedaliaceae</taxon>
        <taxon>Sesamum</taxon>
    </lineage>
</organism>
<dbReference type="InterPro" id="IPR033121">
    <property type="entry name" value="PEPTIDASE_A1"/>
</dbReference>
<dbReference type="Proteomes" id="UP001293254">
    <property type="component" value="Unassembled WGS sequence"/>
</dbReference>
<evidence type="ECO:0000256" key="5">
    <source>
        <dbReference type="ARBA" id="ARBA00023180"/>
    </source>
</evidence>
<evidence type="ECO:0000256" key="1">
    <source>
        <dbReference type="ARBA" id="ARBA00007447"/>
    </source>
</evidence>
<keyword evidence="6" id="KW-1133">Transmembrane helix</keyword>
<proteinExistence type="inferred from homology"/>
<keyword evidence="2" id="KW-0645">Protease</keyword>
<dbReference type="Pfam" id="PF14541">
    <property type="entry name" value="TAXi_C"/>
    <property type="match status" value="1"/>
</dbReference>
<name>A0AAE2CAT0_9LAMI</name>
<dbReference type="PROSITE" id="PS51767">
    <property type="entry name" value="PEPTIDASE_A1"/>
    <property type="match status" value="1"/>
</dbReference>
<evidence type="ECO:0000256" key="4">
    <source>
        <dbReference type="ARBA" id="ARBA00022801"/>
    </source>
</evidence>
<reference evidence="8" key="1">
    <citation type="submission" date="2020-06" db="EMBL/GenBank/DDBJ databases">
        <authorList>
            <person name="Li T."/>
            <person name="Hu X."/>
            <person name="Zhang T."/>
            <person name="Song X."/>
            <person name="Zhang H."/>
            <person name="Dai N."/>
            <person name="Sheng W."/>
            <person name="Hou X."/>
            <person name="Wei L."/>
        </authorList>
    </citation>
    <scope>NUCLEOTIDE SEQUENCE</scope>
    <source>
        <strain evidence="8">3651</strain>
        <tissue evidence="8">Leaf</tissue>
    </source>
</reference>
<dbReference type="EMBL" id="JACGWO010000011">
    <property type="protein sequence ID" value="KAK4415353.1"/>
    <property type="molecule type" value="Genomic_DNA"/>
</dbReference>
<dbReference type="FunFam" id="2.40.70.10:FF:000033">
    <property type="entry name" value="Aspartyl protease family protein"/>
    <property type="match status" value="1"/>
</dbReference>
<feature type="domain" description="Peptidase A1" evidence="7">
    <location>
        <begin position="1"/>
        <end position="217"/>
    </location>
</feature>
<dbReference type="InterPro" id="IPR051708">
    <property type="entry name" value="Plant_Aspart_Prot_A1"/>
</dbReference>
<dbReference type="GO" id="GO:0005576">
    <property type="term" value="C:extracellular region"/>
    <property type="evidence" value="ECO:0007669"/>
    <property type="project" value="TreeGrafter"/>
</dbReference>
<dbReference type="InterPro" id="IPR021109">
    <property type="entry name" value="Peptidase_aspartic_dom_sf"/>
</dbReference>
<evidence type="ECO:0000256" key="6">
    <source>
        <dbReference type="SAM" id="Phobius"/>
    </source>
</evidence>
<accession>A0AAE2CAT0</accession>
<keyword evidence="9" id="KW-1185">Reference proteome</keyword>